<comment type="catalytic activity">
    <reaction evidence="1">
        <text>ATP + protein L-histidine = ADP + protein N-phospho-L-histidine.</text>
        <dbReference type="EC" id="2.7.13.3"/>
    </reaction>
</comment>
<dbReference type="Gene3D" id="3.30.565.10">
    <property type="entry name" value="Histidine kinase-like ATPase, C-terminal domain"/>
    <property type="match status" value="2"/>
</dbReference>
<evidence type="ECO:0000256" key="5">
    <source>
        <dbReference type="ARBA" id="ARBA00022777"/>
    </source>
</evidence>
<organism evidence="10 11">
    <name type="scientific">Methylobacterium frigidaeris</name>
    <dbReference type="NCBI Taxonomy" id="2038277"/>
    <lineage>
        <taxon>Bacteria</taxon>
        <taxon>Pseudomonadati</taxon>
        <taxon>Pseudomonadota</taxon>
        <taxon>Alphaproteobacteria</taxon>
        <taxon>Hyphomicrobiales</taxon>
        <taxon>Methylobacteriaceae</taxon>
        <taxon>Methylobacterium</taxon>
    </lineage>
</organism>
<feature type="domain" description="Response regulatory" evidence="9">
    <location>
        <begin position="621"/>
        <end position="736"/>
    </location>
</feature>
<name>A0AA37HGH6_9HYPH</name>
<dbReference type="Pfam" id="PF02518">
    <property type="entry name" value="HATPase_c"/>
    <property type="match status" value="2"/>
</dbReference>
<protein>
    <recommendedName>
        <fullName evidence="2">histidine kinase</fullName>
        <ecNumber evidence="2">2.7.13.3</ecNumber>
    </recommendedName>
</protein>
<evidence type="ECO:0000313" key="11">
    <source>
        <dbReference type="Proteomes" id="UP001055286"/>
    </source>
</evidence>
<dbReference type="EC" id="2.7.13.3" evidence="2"/>
<dbReference type="FunFam" id="3.30.565.10:FF:000006">
    <property type="entry name" value="Sensor histidine kinase WalK"/>
    <property type="match status" value="1"/>
</dbReference>
<dbReference type="InterPro" id="IPR003594">
    <property type="entry name" value="HATPase_dom"/>
</dbReference>
<evidence type="ECO:0000256" key="2">
    <source>
        <dbReference type="ARBA" id="ARBA00012438"/>
    </source>
</evidence>
<dbReference type="InterPro" id="IPR004358">
    <property type="entry name" value="Sig_transdc_His_kin-like_C"/>
</dbReference>
<dbReference type="Pfam" id="PF00072">
    <property type="entry name" value="Response_reg"/>
    <property type="match status" value="2"/>
</dbReference>
<dbReference type="FunFam" id="1.10.287.130:FF:000045">
    <property type="entry name" value="Two-component system sensor histidine kinase/response regulator"/>
    <property type="match status" value="1"/>
</dbReference>
<dbReference type="AlphaFoldDB" id="A0AA37HGH6"/>
<dbReference type="Proteomes" id="UP001055286">
    <property type="component" value="Unassembled WGS sequence"/>
</dbReference>
<dbReference type="Gene3D" id="1.10.287.130">
    <property type="match status" value="2"/>
</dbReference>
<feature type="modified residue" description="4-aspartylphosphate" evidence="6">
    <location>
        <position position="669"/>
    </location>
</feature>
<dbReference type="RefSeq" id="WP_238193032.1">
    <property type="nucleotide sequence ID" value="NZ_BPQJ01000044.1"/>
</dbReference>
<dbReference type="GO" id="GO:0000155">
    <property type="term" value="F:phosphorelay sensor kinase activity"/>
    <property type="evidence" value="ECO:0007669"/>
    <property type="project" value="InterPro"/>
</dbReference>
<reference evidence="10" key="2">
    <citation type="submission" date="2021-08" db="EMBL/GenBank/DDBJ databases">
        <authorList>
            <person name="Tani A."/>
            <person name="Ola A."/>
            <person name="Ogura Y."/>
            <person name="Katsura K."/>
            <person name="Hayashi T."/>
        </authorList>
    </citation>
    <scope>NUCLEOTIDE SEQUENCE</scope>
    <source>
        <strain evidence="10">JCM 32048</strain>
    </source>
</reference>
<dbReference type="Gene3D" id="3.30.450.40">
    <property type="match status" value="1"/>
</dbReference>
<accession>A0AA37HGH6</accession>
<dbReference type="PANTHER" id="PTHR43547:SF2">
    <property type="entry name" value="HYBRID SIGNAL TRANSDUCTION HISTIDINE KINASE C"/>
    <property type="match status" value="1"/>
</dbReference>
<dbReference type="InterPro" id="IPR005467">
    <property type="entry name" value="His_kinase_dom"/>
</dbReference>
<keyword evidence="4" id="KW-0808">Transferase</keyword>
<dbReference type="SUPFAM" id="SSF55874">
    <property type="entry name" value="ATPase domain of HSP90 chaperone/DNA topoisomerase II/histidine kinase"/>
    <property type="match status" value="2"/>
</dbReference>
<evidence type="ECO:0000256" key="1">
    <source>
        <dbReference type="ARBA" id="ARBA00000085"/>
    </source>
</evidence>
<dbReference type="SMART" id="SM00448">
    <property type="entry name" value="REC"/>
    <property type="match status" value="2"/>
</dbReference>
<evidence type="ECO:0000259" key="8">
    <source>
        <dbReference type="PROSITE" id="PS50109"/>
    </source>
</evidence>
<evidence type="ECO:0000256" key="7">
    <source>
        <dbReference type="SAM" id="Coils"/>
    </source>
</evidence>
<dbReference type="InterPro" id="IPR011006">
    <property type="entry name" value="CheY-like_superfamily"/>
</dbReference>
<keyword evidence="5 10" id="KW-0418">Kinase</keyword>
<dbReference type="Gene3D" id="3.30.450.20">
    <property type="entry name" value="PAS domain"/>
    <property type="match status" value="1"/>
</dbReference>
<keyword evidence="11" id="KW-1185">Reference proteome</keyword>
<dbReference type="InterPro" id="IPR029016">
    <property type="entry name" value="GAF-like_dom_sf"/>
</dbReference>
<sequence length="1139" mass="120891">MSVARHGDAAETLFRGPGEVRALARTLDWARTPLGPVAAWPQSLRSTVRTLLSSQYPMILTWGGEFTQVYNDAYAKLIGAGHPDALGGDIRVTLAASWDTLGPMIARVMQTGEANWTAALPLLMERAGYREEAYFSVSHAPAEDDEGRIVGMLAVCSEVTAQVVGERRLGLLRDLAARAGETRSVEATCVDVAGALSGERLDVPFALLFLRDAGGSLSLGAAVGIDGAHPLASPEAEATWPFERALAGATVSVGGLGPVIGMAGGLWGDLVEDALVIPIAGEVGSEPLGVLVLGISPSRALDEGYRGFLDLVAGQVSTALRNARAYEEERRRAEALAELDRAKTRFFSNVSHEFRTPLTLMLGPLEEALQDPGVAPESRAELEVAHRNALRLLRLVNTLLDFSRVEAGRVQATFAPADLAALTADLASTFRSTVERGGLALQVECTPLPEPVFVDRDMWEKVVLNLLSNAYKFTFHGGIDVRLGSAPEGVRLTVADTGVGIPAEALPHVFDRFHRIEGSRSRSHEGSGIGLALVHDLVSLHGGDIEVRSLIGEGTTFTVTIPFGRSHLPAERVVEAVAAPVESQARGYIEEALRWLPDEPSNVVPLRGPFEAAPSGDGRRRIILADDNADMRAYVERLLGQDHRVVALADGAAALDALRAAPADLLLTDVMMPVLDGIALTRAVRADPTLRTVPVIMLSARAGAEAGVEGLEAGADDYLVKPFSARELQARVRANLELSRLRAEAQEQAVQARKMEAIEQLTGGVAHDFNNLLAAVMGSVELAERKVTDERALRLLRNAMQAAQRGARLTEQLLAFSLRQPLEARAVDLNGVLSAMAEQLRRTLGGGTAVVTRLAADLWPAVADGHRVELAVLNLATNARDALQGGGEVRIETENLPAGAPRPGMVPAGDLVVLTVADTGEGMPPEVLARAFEPFFTTKPQGKGTGLGLAQVYGTARQLGGAITLRSRPGEGTTASVYLPRAEGLAVADVSRMHGRRHAADATRILVVDDDPQVRAVAVTLLEELGYGVTEADGGAEALRVLREGGRIDLLLTDYAMPGMTGTELAGRALAVDPTLGVLMMTGYADAAALPSEGVPVLRKPFALDDLRAAVEGLDAERMGRVLPFRRPDEADDEGGQLA</sequence>
<reference evidence="10" key="1">
    <citation type="journal article" date="2016" name="Front. Microbiol.">
        <title>Genome Sequence of the Piezophilic, Mesophilic Sulfate-Reducing Bacterium Desulfovibrio indicus J2T.</title>
        <authorList>
            <person name="Cao J."/>
            <person name="Maignien L."/>
            <person name="Shao Z."/>
            <person name="Alain K."/>
            <person name="Jebbar M."/>
        </authorList>
    </citation>
    <scope>NUCLEOTIDE SEQUENCE</scope>
    <source>
        <strain evidence="10">JCM 32048</strain>
    </source>
</reference>
<evidence type="ECO:0000256" key="3">
    <source>
        <dbReference type="ARBA" id="ARBA00022553"/>
    </source>
</evidence>
<evidence type="ECO:0000256" key="4">
    <source>
        <dbReference type="ARBA" id="ARBA00022679"/>
    </source>
</evidence>
<dbReference type="SUPFAM" id="SSF52172">
    <property type="entry name" value="CheY-like"/>
    <property type="match status" value="2"/>
</dbReference>
<keyword evidence="3 6" id="KW-0597">Phosphoprotein</keyword>
<dbReference type="InterPro" id="IPR036097">
    <property type="entry name" value="HisK_dim/P_sf"/>
</dbReference>
<dbReference type="PROSITE" id="PS50109">
    <property type="entry name" value="HIS_KIN"/>
    <property type="match status" value="2"/>
</dbReference>
<dbReference type="CDD" id="cd16922">
    <property type="entry name" value="HATPase_EvgS-ArcB-TorS-like"/>
    <property type="match status" value="1"/>
</dbReference>
<feature type="domain" description="Histidine kinase" evidence="8">
    <location>
        <begin position="764"/>
        <end position="983"/>
    </location>
</feature>
<feature type="modified residue" description="4-aspartylphosphate" evidence="6">
    <location>
        <position position="1054"/>
    </location>
</feature>
<dbReference type="SMART" id="SM00387">
    <property type="entry name" value="HATPase_c"/>
    <property type="match status" value="2"/>
</dbReference>
<evidence type="ECO:0000313" key="10">
    <source>
        <dbReference type="EMBL" id="GJD65637.1"/>
    </source>
</evidence>
<feature type="domain" description="Response regulatory" evidence="9">
    <location>
        <begin position="1004"/>
        <end position="1115"/>
    </location>
</feature>
<feature type="domain" description="Histidine kinase" evidence="8">
    <location>
        <begin position="349"/>
        <end position="565"/>
    </location>
</feature>
<proteinExistence type="predicted"/>
<dbReference type="PROSITE" id="PS50110">
    <property type="entry name" value="RESPONSE_REGULATORY"/>
    <property type="match status" value="2"/>
</dbReference>
<dbReference type="SUPFAM" id="SSF55781">
    <property type="entry name" value="GAF domain-like"/>
    <property type="match status" value="1"/>
</dbReference>
<dbReference type="PANTHER" id="PTHR43547">
    <property type="entry name" value="TWO-COMPONENT HISTIDINE KINASE"/>
    <property type="match status" value="1"/>
</dbReference>
<dbReference type="InterPro" id="IPR003661">
    <property type="entry name" value="HisK_dim/P_dom"/>
</dbReference>
<dbReference type="Gene3D" id="3.40.50.2300">
    <property type="match status" value="2"/>
</dbReference>
<dbReference type="Pfam" id="PF00512">
    <property type="entry name" value="HisKA"/>
    <property type="match status" value="2"/>
</dbReference>
<gene>
    <name evidence="10" type="primary">rcsC_34</name>
    <name evidence="10" type="ORF">MPEAHAMD_5832</name>
</gene>
<dbReference type="CDD" id="cd00082">
    <property type="entry name" value="HisKA"/>
    <property type="match status" value="2"/>
</dbReference>
<evidence type="ECO:0000256" key="6">
    <source>
        <dbReference type="PROSITE-ProRule" id="PRU00169"/>
    </source>
</evidence>
<dbReference type="SMART" id="SM00388">
    <property type="entry name" value="HisKA"/>
    <property type="match status" value="2"/>
</dbReference>
<dbReference type="InterPro" id="IPR001789">
    <property type="entry name" value="Sig_transdc_resp-reg_receiver"/>
</dbReference>
<evidence type="ECO:0000259" key="9">
    <source>
        <dbReference type="PROSITE" id="PS50110"/>
    </source>
</evidence>
<dbReference type="PRINTS" id="PR00344">
    <property type="entry name" value="BCTRLSENSOR"/>
</dbReference>
<feature type="coiled-coil region" evidence="7">
    <location>
        <begin position="316"/>
        <end position="345"/>
    </location>
</feature>
<keyword evidence="7" id="KW-0175">Coiled coil</keyword>
<comment type="caution">
    <text evidence="10">The sequence shown here is derived from an EMBL/GenBank/DDBJ whole genome shotgun (WGS) entry which is preliminary data.</text>
</comment>
<dbReference type="InterPro" id="IPR036890">
    <property type="entry name" value="HATPase_C_sf"/>
</dbReference>
<dbReference type="EMBL" id="BPQJ01000044">
    <property type="protein sequence ID" value="GJD65637.1"/>
    <property type="molecule type" value="Genomic_DNA"/>
</dbReference>
<dbReference type="SUPFAM" id="SSF47384">
    <property type="entry name" value="Homodimeric domain of signal transducing histidine kinase"/>
    <property type="match status" value="2"/>
</dbReference>